<accession>A0A3D9Z1W7</accession>
<dbReference type="PANTHER" id="PTHR34406:SF1">
    <property type="entry name" value="PROTEIN YCEI"/>
    <property type="match status" value="1"/>
</dbReference>
<dbReference type="RefSeq" id="WP_115835463.1">
    <property type="nucleotide sequence ID" value="NZ_CP025086.1"/>
</dbReference>
<comment type="caution">
    <text evidence="3">The sequence shown here is derived from an EMBL/GenBank/DDBJ whole genome shotgun (WGS) entry which is preliminary data.</text>
</comment>
<feature type="signal peptide" evidence="1">
    <location>
        <begin position="1"/>
        <end position="23"/>
    </location>
</feature>
<dbReference type="InterPro" id="IPR007372">
    <property type="entry name" value="Lipid/polyisoprenoid-bd_YceI"/>
</dbReference>
<dbReference type="Proteomes" id="UP000256900">
    <property type="component" value="Unassembled WGS sequence"/>
</dbReference>
<evidence type="ECO:0000313" key="4">
    <source>
        <dbReference type="Proteomes" id="UP000256900"/>
    </source>
</evidence>
<organism evidence="3 4">
    <name type="scientific">Methylovirgula ligni</name>
    <dbReference type="NCBI Taxonomy" id="569860"/>
    <lineage>
        <taxon>Bacteria</taxon>
        <taxon>Pseudomonadati</taxon>
        <taxon>Pseudomonadota</taxon>
        <taxon>Alphaproteobacteria</taxon>
        <taxon>Hyphomicrobiales</taxon>
        <taxon>Beijerinckiaceae</taxon>
        <taxon>Methylovirgula</taxon>
    </lineage>
</organism>
<keyword evidence="4" id="KW-1185">Reference proteome</keyword>
<reference evidence="3 4" key="1">
    <citation type="submission" date="2018-08" db="EMBL/GenBank/DDBJ databases">
        <title>Genomic Encyclopedia of Type Strains, Phase IV (KMG-IV): sequencing the most valuable type-strain genomes for metagenomic binning, comparative biology and taxonomic classification.</title>
        <authorList>
            <person name="Goeker M."/>
        </authorList>
    </citation>
    <scope>NUCLEOTIDE SEQUENCE [LARGE SCALE GENOMIC DNA]</scope>
    <source>
        <strain evidence="3 4">BW863</strain>
    </source>
</reference>
<protein>
    <submittedName>
        <fullName evidence="3">Polyisoprenoid-binding protein YceI</fullName>
    </submittedName>
</protein>
<dbReference type="Pfam" id="PF04264">
    <property type="entry name" value="YceI"/>
    <property type="match status" value="1"/>
</dbReference>
<sequence length="204" mass="21133">MNSHFLTASALSAALVFAGAASAQAPSRDPATVKAGTYKVEPYHTQVTFTLSHFGLSEFSGFFSGASGALKLDPANPAADQLDVTIPVDSVLTTVPKLTGELKGAKWFDAAKYPTAEFKSTKITLAGTASALISGTLTLHGVTKPITLKAHLVGAGINPIDKAYTVGFAASGTIKRSQFGVSAYVPYIGDDVHLTIAGAFELQQ</sequence>
<dbReference type="OrthoDB" id="9811006at2"/>
<dbReference type="PANTHER" id="PTHR34406">
    <property type="entry name" value="PROTEIN YCEI"/>
    <property type="match status" value="1"/>
</dbReference>
<name>A0A3D9Z1W7_9HYPH</name>
<proteinExistence type="predicted"/>
<dbReference type="InterPro" id="IPR036761">
    <property type="entry name" value="TTHA0802/YceI-like_sf"/>
</dbReference>
<dbReference type="SMART" id="SM00867">
    <property type="entry name" value="YceI"/>
    <property type="match status" value="1"/>
</dbReference>
<feature type="domain" description="Lipid/polyisoprenoid-binding YceI-like" evidence="2">
    <location>
        <begin position="37"/>
        <end position="201"/>
    </location>
</feature>
<keyword evidence="1" id="KW-0732">Signal</keyword>
<evidence type="ECO:0000313" key="3">
    <source>
        <dbReference type="EMBL" id="REF89061.1"/>
    </source>
</evidence>
<evidence type="ECO:0000256" key="1">
    <source>
        <dbReference type="SAM" id="SignalP"/>
    </source>
</evidence>
<evidence type="ECO:0000259" key="2">
    <source>
        <dbReference type="SMART" id="SM00867"/>
    </source>
</evidence>
<dbReference type="AlphaFoldDB" id="A0A3D9Z1W7"/>
<dbReference type="SUPFAM" id="SSF101874">
    <property type="entry name" value="YceI-like"/>
    <property type="match status" value="1"/>
</dbReference>
<dbReference type="Gene3D" id="2.40.128.110">
    <property type="entry name" value="Lipid/polyisoprenoid-binding, YceI-like"/>
    <property type="match status" value="1"/>
</dbReference>
<gene>
    <name evidence="3" type="ORF">DES32_0275</name>
</gene>
<feature type="chain" id="PRO_5017565700" evidence="1">
    <location>
        <begin position="24"/>
        <end position="204"/>
    </location>
</feature>
<dbReference type="EMBL" id="QUMO01000001">
    <property type="protein sequence ID" value="REF89061.1"/>
    <property type="molecule type" value="Genomic_DNA"/>
</dbReference>